<dbReference type="SUPFAM" id="SSF53955">
    <property type="entry name" value="Lysozyme-like"/>
    <property type="match status" value="1"/>
</dbReference>
<evidence type="ECO:0000256" key="1">
    <source>
        <dbReference type="SAM" id="MobiDB-lite"/>
    </source>
</evidence>
<proteinExistence type="predicted"/>
<protein>
    <recommendedName>
        <fullName evidence="4">Transglycosylase SLT domain-containing protein</fullName>
    </recommendedName>
</protein>
<name>A0A4Y5Z3Y4_9GAMM</name>
<dbReference type="AlphaFoldDB" id="A0A4Y5Z3Y4"/>
<gene>
    <name evidence="2" type="ORF">FIV34_07245</name>
</gene>
<dbReference type="Gene3D" id="1.10.530.10">
    <property type="match status" value="1"/>
</dbReference>
<feature type="region of interest" description="Disordered" evidence="1">
    <location>
        <begin position="1"/>
        <end position="65"/>
    </location>
</feature>
<evidence type="ECO:0000313" key="3">
    <source>
        <dbReference type="Proteomes" id="UP000316093"/>
    </source>
</evidence>
<dbReference type="EMBL" id="CP041046">
    <property type="protein sequence ID" value="QDE39008.1"/>
    <property type="molecule type" value="Genomic_DNA"/>
</dbReference>
<dbReference type="RefSeq" id="WP_139981084.1">
    <property type="nucleotide sequence ID" value="NZ_CP041046.1"/>
</dbReference>
<dbReference type="InterPro" id="IPR023346">
    <property type="entry name" value="Lysozyme-like_dom_sf"/>
</dbReference>
<evidence type="ECO:0000313" key="2">
    <source>
        <dbReference type="EMBL" id="QDE39008.1"/>
    </source>
</evidence>
<dbReference type="OrthoDB" id="8477976at2"/>
<organism evidence="2 3">
    <name type="scientific">Luteibacter pinisoli</name>
    <dbReference type="NCBI Taxonomy" id="2589080"/>
    <lineage>
        <taxon>Bacteria</taxon>
        <taxon>Pseudomonadati</taxon>
        <taxon>Pseudomonadota</taxon>
        <taxon>Gammaproteobacteria</taxon>
        <taxon>Lysobacterales</taxon>
        <taxon>Rhodanobacteraceae</taxon>
        <taxon>Luteibacter</taxon>
    </lineage>
</organism>
<feature type="compositionally biased region" description="Pro residues" evidence="1">
    <location>
        <begin position="35"/>
        <end position="48"/>
    </location>
</feature>
<dbReference type="Proteomes" id="UP000316093">
    <property type="component" value="Chromosome"/>
</dbReference>
<evidence type="ECO:0008006" key="4">
    <source>
        <dbReference type="Google" id="ProtNLM"/>
    </source>
</evidence>
<accession>A0A4Y5Z3Y4</accession>
<sequence length="235" mass="26267">MAGPPRKRNSPDHIDPPVDLPAVPVRENRPRDPAPRPPAPRPPAPPGHIGPVPGMGSSPGARLTPYQRGAYKFTTPGGRRYSLQMRLGPSQEALLNQIIDYGFGLAVSEETMSIVAVTAFQESSFGIKNTNPESSAFGVFQFTRGTWSDHYKHLNRESTSDQVSAMYDRVEYFRHRYTQHLAEGKISRSMTFPEYAYANHKQGQSRPQTFETNGETQEALASFRDKWLILSLHAE</sequence>
<reference evidence="2 3" key="1">
    <citation type="submission" date="2019-06" db="EMBL/GenBank/DDBJ databases">
        <title>A complete genome sequence for Luteibacter pinisoli MAH-14.</title>
        <authorList>
            <person name="Baltrus D.A."/>
        </authorList>
    </citation>
    <scope>NUCLEOTIDE SEQUENCE [LARGE SCALE GENOMIC DNA]</scope>
    <source>
        <strain evidence="2 3">MAH-14</strain>
    </source>
</reference>
<keyword evidence="3" id="KW-1185">Reference proteome</keyword>
<dbReference type="KEGG" id="lpy:FIV34_07245"/>